<evidence type="ECO:0000256" key="3">
    <source>
        <dbReference type="ARBA" id="ARBA00022475"/>
    </source>
</evidence>
<evidence type="ECO:0000256" key="1">
    <source>
        <dbReference type="ARBA" id="ARBA00004651"/>
    </source>
</evidence>
<comment type="similarity">
    <text evidence="2">Belongs to the CpsC/CapA family.</text>
</comment>
<keyword evidence="5 7" id="KW-1133">Transmembrane helix</keyword>
<name>A0A9D1XFK1_9FIRM</name>
<dbReference type="InterPro" id="IPR003856">
    <property type="entry name" value="LPS_length_determ_N"/>
</dbReference>
<feature type="transmembrane region" description="Helical" evidence="7">
    <location>
        <begin position="183"/>
        <end position="203"/>
    </location>
</feature>
<evidence type="ECO:0000256" key="6">
    <source>
        <dbReference type="ARBA" id="ARBA00023136"/>
    </source>
</evidence>
<accession>A0A9D1XFK1</accession>
<protein>
    <submittedName>
        <fullName evidence="9">Protein-tyrosine kinase</fullName>
    </submittedName>
</protein>
<keyword evidence="4 7" id="KW-0812">Transmembrane</keyword>
<dbReference type="PANTHER" id="PTHR32309:SF13">
    <property type="entry name" value="FERRIC ENTEROBACTIN TRANSPORT PROTEIN FEPE"/>
    <property type="match status" value="1"/>
</dbReference>
<keyword evidence="9" id="KW-0418">Kinase</keyword>
<gene>
    <name evidence="9" type="ORF">H9734_11665</name>
</gene>
<evidence type="ECO:0000259" key="8">
    <source>
        <dbReference type="Pfam" id="PF02706"/>
    </source>
</evidence>
<dbReference type="EMBL" id="DXEK01000190">
    <property type="protein sequence ID" value="HIX78231.1"/>
    <property type="molecule type" value="Genomic_DNA"/>
</dbReference>
<evidence type="ECO:0000256" key="7">
    <source>
        <dbReference type="SAM" id="Phobius"/>
    </source>
</evidence>
<keyword evidence="6 7" id="KW-0472">Membrane</keyword>
<evidence type="ECO:0000313" key="10">
    <source>
        <dbReference type="Proteomes" id="UP000886890"/>
    </source>
</evidence>
<dbReference type="Pfam" id="PF02706">
    <property type="entry name" value="Wzz"/>
    <property type="match status" value="1"/>
</dbReference>
<dbReference type="AlphaFoldDB" id="A0A9D1XFK1"/>
<comment type="subcellular location">
    <subcellularLocation>
        <location evidence="1">Cell membrane</location>
        <topology evidence="1">Multi-pass membrane protein</topology>
    </subcellularLocation>
</comment>
<dbReference type="GO" id="GO:0004713">
    <property type="term" value="F:protein tyrosine kinase activity"/>
    <property type="evidence" value="ECO:0007669"/>
    <property type="project" value="UniProtKB-KW"/>
</dbReference>
<dbReference type="GO" id="GO:0005886">
    <property type="term" value="C:plasma membrane"/>
    <property type="evidence" value="ECO:0007669"/>
    <property type="project" value="UniProtKB-SubCell"/>
</dbReference>
<dbReference type="Proteomes" id="UP000886890">
    <property type="component" value="Unassembled WGS sequence"/>
</dbReference>
<comment type="caution">
    <text evidence="9">The sequence shown here is derived from an EMBL/GenBank/DDBJ whole genome shotgun (WGS) entry which is preliminary data.</text>
</comment>
<sequence>METTQQNNDEVEINLLELFHVLWSKALVIVLAAAAVGLAAMLATRIFLTPQYQSTTRMYILTQQNSDTVTSSDLQASEQLTQDCAQMIQSRQVAESVISNLDLDMKSSELLAKISVETATDTRIITIHVEDADPYLACDIANSVRDFAADEIQSVMNIEAVTVFEEANIPETPVGPSTMKNTLMGAVLGFVAAVAIILVSYLMNDTIRTSEDVERYLGLSTLGTIPLAEGETKKSRKSKTKRRR</sequence>
<proteinExistence type="inferred from homology"/>
<keyword evidence="9" id="KW-0829">Tyrosine-protein kinase</keyword>
<reference evidence="9" key="2">
    <citation type="submission" date="2021-04" db="EMBL/GenBank/DDBJ databases">
        <authorList>
            <person name="Gilroy R."/>
        </authorList>
    </citation>
    <scope>NUCLEOTIDE SEQUENCE</scope>
    <source>
        <strain evidence="9">CHK183-1962</strain>
    </source>
</reference>
<organism evidence="9 10">
    <name type="scientific">Candidatus Fusicatenibacter merdavium</name>
    <dbReference type="NCBI Taxonomy" id="2838600"/>
    <lineage>
        <taxon>Bacteria</taxon>
        <taxon>Bacillati</taxon>
        <taxon>Bacillota</taxon>
        <taxon>Clostridia</taxon>
        <taxon>Lachnospirales</taxon>
        <taxon>Lachnospiraceae</taxon>
        <taxon>Fusicatenibacter</taxon>
    </lineage>
</organism>
<feature type="domain" description="Polysaccharide chain length determinant N-terminal" evidence="8">
    <location>
        <begin position="12"/>
        <end position="101"/>
    </location>
</feature>
<feature type="transmembrane region" description="Helical" evidence="7">
    <location>
        <begin position="26"/>
        <end position="48"/>
    </location>
</feature>
<keyword evidence="3" id="KW-1003">Cell membrane</keyword>
<dbReference type="InterPro" id="IPR050445">
    <property type="entry name" value="Bact_polysacc_biosynth/exp"/>
</dbReference>
<evidence type="ECO:0000256" key="4">
    <source>
        <dbReference type="ARBA" id="ARBA00022692"/>
    </source>
</evidence>
<dbReference type="PANTHER" id="PTHR32309">
    <property type="entry name" value="TYROSINE-PROTEIN KINASE"/>
    <property type="match status" value="1"/>
</dbReference>
<evidence type="ECO:0000256" key="2">
    <source>
        <dbReference type="ARBA" id="ARBA00006683"/>
    </source>
</evidence>
<reference evidence="9" key="1">
    <citation type="journal article" date="2021" name="PeerJ">
        <title>Extensive microbial diversity within the chicken gut microbiome revealed by metagenomics and culture.</title>
        <authorList>
            <person name="Gilroy R."/>
            <person name="Ravi A."/>
            <person name="Getino M."/>
            <person name="Pursley I."/>
            <person name="Horton D.L."/>
            <person name="Alikhan N.F."/>
            <person name="Baker D."/>
            <person name="Gharbi K."/>
            <person name="Hall N."/>
            <person name="Watson M."/>
            <person name="Adriaenssens E.M."/>
            <person name="Foster-Nyarko E."/>
            <person name="Jarju S."/>
            <person name="Secka A."/>
            <person name="Antonio M."/>
            <person name="Oren A."/>
            <person name="Chaudhuri R.R."/>
            <person name="La Ragione R."/>
            <person name="Hildebrand F."/>
            <person name="Pallen M.J."/>
        </authorList>
    </citation>
    <scope>NUCLEOTIDE SEQUENCE</scope>
    <source>
        <strain evidence="9">CHK183-1962</strain>
    </source>
</reference>
<evidence type="ECO:0000313" key="9">
    <source>
        <dbReference type="EMBL" id="HIX78231.1"/>
    </source>
</evidence>
<keyword evidence="9" id="KW-0808">Transferase</keyword>
<evidence type="ECO:0000256" key="5">
    <source>
        <dbReference type="ARBA" id="ARBA00022989"/>
    </source>
</evidence>